<evidence type="ECO:0000313" key="2">
    <source>
        <dbReference type="Proteomes" id="UP000287124"/>
    </source>
</evidence>
<organism evidence="1 2">
    <name type="scientific">Fusarium euwallaceae</name>
    <dbReference type="NCBI Taxonomy" id="1147111"/>
    <lineage>
        <taxon>Eukaryota</taxon>
        <taxon>Fungi</taxon>
        <taxon>Dikarya</taxon>
        <taxon>Ascomycota</taxon>
        <taxon>Pezizomycotina</taxon>
        <taxon>Sordariomycetes</taxon>
        <taxon>Hypocreomycetidae</taxon>
        <taxon>Hypocreales</taxon>
        <taxon>Nectriaceae</taxon>
        <taxon>Fusarium</taxon>
        <taxon>Fusarium solani species complex</taxon>
    </lineage>
</organism>
<comment type="caution">
    <text evidence="1">The sequence shown here is derived from an EMBL/GenBank/DDBJ whole genome shotgun (WGS) entry which is preliminary data.</text>
</comment>
<gene>
    <name evidence="1" type="ORF">BHE90_017449</name>
</gene>
<protein>
    <submittedName>
        <fullName evidence="1">Uncharacterized protein</fullName>
    </submittedName>
</protein>
<name>A0A430KXU6_9HYPO</name>
<reference evidence="1 2" key="1">
    <citation type="submission" date="2017-06" db="EMBL/GenBank/DDBJ databases">
        <title>Comparative genomic analysis of Ambrosia Fusariam Clade fungi.</title>
        <authorList>
            <person name="Stajich J.E."/>
            <person name="Carrillo J."/>
            <person name="Kijimoto T."/>
            <person name="Eskalen A."/>
            <person name="O'Donnell K."/>
            <person name="Kasson M."/>
        </authorList>
    </citation>
    <scope>NUCLEOTIDE SEQUENCE [LARGE SCALE GENOMIC DNA]</scope>
    <source>
        <strain evidence="1 2">UCR1854</strain>
    </source>
</reference>
<sequence length="75" mass="8636">MDFYRALWPTLEFDKDIHDSSNPNPTCIIDRLAVLQIQLYFTNRLAFTSCFSPIALDTSSALRLRLLYTNTYVSG</sequence>
<dbReference type="EMBL" id="MIKF01001074">
    <property type="protein sequence ID" value="RTE68173.1"/>
    <property type="molecule type" value="Genomic_DNA"/>
</dbReference>
<evidence type="ECO:0000313" key="1">
    <source>
        <dbReference type="EMBL" id="RTE68173.1"/>
    </source>
</evidence>
<proteinExistence type="predicted"/>
<keyword evidence="2" id="KW-1185">Reference proteome</keyword>
<dbReference type="AlphaFoldDB" id="A0A430KXU6"/>
<accession>A0A430KXU6</accession>
<dbReference type="Proteomes" id="UP000287124">
    <property type="component" value="Unassembled WGS sequence"/>
</dbReference>